<keyword evidence="4 7" id="KW-0812">Transmembrane</keyword>
<dbReference type="NCBIfam" id="TIGR00203">
    <property type="entry name" value="cydB"/>
    <property type="match status" value="1"/>
</dbReference>
<evidence type="ECO:0000256" key="5">
    <source>
        <dbReference type="ARBA" id="ARBA00022989"/>
    </source>
</evidence>
<dbReference type="EMBL" id="FNHS01000001">
    <property type="protein sequence ID" value="SDM27585.1"/>
    <property type="molecule type" value="Genomic_DNA"/>
</dbReference>
<dbReference type="PANTHER" id="PTHR43141">
    <property type="entry name" value="CYTOCHROME BD2 SUBUNIT II"/>
    <property type="match status" value="1"/>
</dbReference>
<dbReference type="STRING" id="582672.SAMN05216360_101408"/>
<dbReference type="Pfam" id="PF02322">
    <property type="entry name" value="Cyt_bd_oxida_II"/>
    <property type="match status" value="1"/>
</dbReference>
<keyword evidence="5 7" id="KW-1133">Transmembrane helix</keyword>
<dbReference type="GO" id="GO:0070069">
    <property type="term" value="C:cytochrome complex"/>
    <property type="evidence" value="ECO:0007669"/>
    <property type="project" value="TreeGrafter"/>
</dbReference>
<comment type="similarity">
    <text evidence="2">Belongs to the cytochrome ubiquinol oxidase subunit 2 family.</text>
</comment>
<name>A0A1G9RYL5_9HYPH</name>
<keyword evidence="3" id="KW-1003">Cell membrane</keyword>
<evidence type="ECO:0000256" key="6">
    <source>
        <dbReference type="ARBA" id="ARBA00023136"/>
    </source>
</evidence>
<evidence type="ECO:0000256" key="1">
    <source>
        <dbReference type="ARBA" id="ARBA00004651"/>
    </source>
</evidence>
<dbReference type="GO" id="GO:0005886">
    <property type="term" value="C:plasma membrane"/>
    <property type="evidence" value="ECO:0007669"/>
    <property type="project" value="UniProtKB-SubCell"/>
</dbReference>
<reference evidence="9" key="1">
    <citation type="submission" date="2016-10" db="EMBL/GenBank/DDBJ databases">
        <authorList>
            <person name="Varghese N."/>
            <person name="Submissions S."/>
        </authorList>
    </citation>
    <scope>NUCLEOTIDE SEQUENCE [LARGE SCALE GENOMIC DNA]</scope>
    <source>
        <strain evidence="9">BL47</strain>
    </source>
</reference>
<evidence type="ECO:0000256" key="3">
    <source>
        <dbReference type="ARBA" id="ARBA00022475"/>
    </source>
</evidence>
<dbReference type="OrthoDB" id="9776710at2"/>
<evidence type="ECO:0000256" key="2">
    <source>
        <dbReference type="ARBA" id="ARBA00007543"/>
    </source>
</evidence>
<evidence type="ECO:0000256" key="7">
    <source>
        <dbReference type="SAM" id="Phobius"/>
    </source>
</evidence>
<feature type="transmembrane region" description="Helical" evidence="7">
    <location>
        <begin position="162"/>
        <end position="182"/>
    </location>
</feature>
<proteinExistence type="inferred from homology"/>
<dbReference type="PIRSF" id="PIRSF000267">
    <property type="entry name" value="Cyt_oxidse_sub2"/>
    <property type="match status" value="1"/>
</dbReference>
<feature type="transmembrane region" description="Helical" evidence="7">
    <location>
        <begin position="258"/>
        <end position="283"/>
    </location>
</feature>
<feature type="transmembrane region" description="Helical" evidence="7">
    <location>
        <begin position="225"/>
        <end position="246"/>
    </location>
</feature>
<sequence length="336" mass="36819">MDLDLTLIWAILIATAVFLYVAMDGFDLGLGILFPAVRGKAERDVMVNSVAPVWDGNETWLVLGGGGLFAVFPLAYATILPALYMPLILMLLALVFRGVAFEMRFRMATPRGQLWWDRAFSWGSYVAAFFQGIALGAFVQGIRIDGRAYAGGWWDWLTPFSVLTGIALVVGYGLLGACWLIGKTTGELQIRAYNLAKPLAVATLVLIAVVSTTMLAISAPFRDRWLGLPGLFVGAPVPILVGLLAWRFAHALERREEVTPFLCALGFFLLSYIGLGISMWPYIVPPSVTIWQAATHPKSQAFLLYGAAVLVPLVLAYTAYVYWLFRGKVTAEAGYH</sequence>
<feature type="transmembrane region" description="Helical" evidence="7">
    <location>
        <begin position="82"/>
        <end position="101"/>
    </location>
</feature>
<feature type="transmembrane region" description="Helical" evidence="7">
    <location>
        <begin position="122"/>
        <end position="142"/>
    </location>
</feature>
<dbReference type="AlphaFoldDB" id="A0A1G9RYL5"/>
<protein>
    <submittedName>
        <fullName evidence="8">Cytochrome bd-I ubiquinol oxidase subunit 2 apoprotein</fullName>
    </submittedName>
</protein>
<evidence type="ECO:0000313" key="8">
    <source>
        <dbReference type="EMBL" id="SDM27585.1"/>
    </source>
</evidence>
<feature type="transmembrane region" description="Helical" evidence="7">
    <location>
        <begin position="303"/>
        <end position="325"/>
    </location>
</feature>
<evidence type="ECO:0000256" key="4">
    <source>
        <dbReference type="ARBA" id="ARBA00022692"/>
    </source>
</evidence>
<keyword evidence="9" id="KW-1185">Reference proteome</keyword>
<dbReference type="GO" id="GO:0016682">
    <property type="term" value="F:oxidoreductase activity, acting on diphenols and related substances as donors, oxygen as acceptor"/>
    <property type="evidence" value="ECO:0007669"/>
    <property type="project" value="TreeGrafter"/>
</dbReference>
<evidence type="ECO:0000313" key="9">
    <source>
        <dbReference type="Proteomes" id="UP000198704"/>
    </source>
</evidence>
<gene>
    <name evidence="8" type="ORF">SAMN05216360_101408</name>
</gene>
<dbReference type="RefSeq" id="WP_091712857.1">
    <property type="nucleotide sequence ID" value="NZ_FNHS01000001.1"/>
</dbReference>
<dbReference type="GO" id="GO:0009055">
    <property type="term" value="F:electron transfer activity"/>
    <property type="evidence" value="ECO:0007669"/>
    <property type="project" value="TreeGrafter"/>
</dbReference>
<organism evidence="8 9">
    <name type="scientific">Methylobacterium phyllostachyos</name>
    <dbReference type="NCBI Taxonomy" id="582672"/>
    <lineage>
        <taxon>Bacteria</taxon>
        <taxon>Pseudomonadati</taxon>
        <taxon>Pseudomonadota</taxon>
        <taxon>Alphaproteobacteria</taxon>
        <taxon>Hyphomicrobiales</taxon>
        <taxon>Methylobacteriaceae</taxon>
        <taxon>Methylobacterium</taxon>
    </lineage>
</organism>
<feature type="transmembrane region" description="Helical" evidence="7">
    <location>
        <begin position="6"/>
        <end position="37"/>
    </location>
</feature>
<comment type="subcellular location">
    <subcellularLocation>
        <location evidence="1">Cell membrane</location>
        <topology evidence="1">Multi-pass membrane protein</topology>
    </subcellularLocation>
</comment>
<accession>A0A1G9RYL5</accession>
<feature type="transmembrane region" description="Helical" evidence="7">
    <location>
        <begin position="194"/>
        <end position="219"/>
    </location>
</feature>
<dbReference type="Proteomes" id="UP000198704">
    <property type="component" value="Unassembled WGS sequence"/>
</dbReference>
<dbReference type="GO" id="GO:0019646">
    <property type="term" value="P:aerobic electron transport chain"/>
    <property type="evidence" value="ECO:0007669"/>
    <property type="project" value="TreeGrafter"/>
</dbReference>
<dbReference type="PANTHER" id="PTHR43141:SF4">
    <property type="entry name" value="CYTOCHROME BD2 SUBUNIT II"/>
    <property type="match status" value="1"/>
</dbReference>
<keyword evidence="6 7" id="KW-0472">Membrane</keyword>
<dbReference type="InterPro" id="IPR003317">
    <property type="entry name" value="Cyt-d_oxidase_su2"/>
</dbReference>